<dbReference type="AlphaFoldDB" id="A0A1X7VA93"/>
<protein>
    <submittedName>
        <fullName evidence="1">Uncharacterized protein</fullName>
    </submittedName>
</protein>
<evidence type="ECO:0000313" key="1">
    <source>
        <dbReference type="EnsemblMetazoa" id="Aqu2.1.36913_001"/>
    </source>
</evidence>
<dbReference type="InParanoid" id="A0A1X7VA93"/>
<accession>A0A1X7VA93</accession>
<organism evidence="1">
    <name type="scientific">Amphimedon queenslandica</name>
    <name type="common">Sponge</name>
    <dbReference type="NCBI Taxonomy" id="400682"/>
    <lineage>
        <taxon>Eukaryota</taxon>
        <taxon>Metazoa</taxon>
        <taxon>Porifera</taxon>
        <taxon>Demospongiae</taxon>
        <taxon>Heteroscleromorpha</taxon>
        <taxon>Haplosclerida</taxon>
        <taxon>Niphatidae</taxon>
        <taxon>Amphimedon</taxon>
    </lineage>
</organism>
<name>A0A1X7VA93_AMPQE</name>
<proteinExistence type="predicted"/>
<sequence length="60" mass="7090">MRCEISTDKLGISQAKRKLCFVVLNKMGYAQDKIEYNQLHDQLKQCSPKAVLDYFQNNWH</sequence>
<reference evidence="1" key="1">
    <citation type="submission" date="2017-05" db="UniProtKB">
        <authorList>
            <consortium name="EnsemblMetazoa"/>
        </authorList>
    </citation>
    <scope>IDENTIFICATION</scope>
</reference>
<dbReference type="EnsemblMetazoa" id="Aqu2.1.36913_001">
    <property type="protein sequence ID" value="Aqu2.1.36913_001"/>
    <property type="gene ID" value="Aqu2.1.36913"/>
</dbReference>